<keyword evidence="5" id="KW-0482">Metalloprotease</keyword>
<dbReference type="PANTHER" id="PTHR43690:SF17">
    <property type="entry name" value="PROTEIN YHJJ"/>
    <property type="match status" value="1"/>
</dbReference>
<protein>
    <submittedName>
        <fullName evidence="8">Peptidase M16</fullName>
    </submittedName>
</protein>
<organism evidence="8 9">
    <name type="scientific">Nanobdella aerobiophila</name>
    <dbReference type="NCBI Taxonomy" id="2586965"/>
    <lineage>
        <taxon>Archaea</taxon>
        <taxon>Nanobdellota</taxon>
        <taxon>Nanobdellia</taxon>
        <taxon>Nanobdellales</taxon>
        <taxon>Nanobdellaceae</taxon>
        <taxon>Nanobdella</taxon>
    </lineage>
</organism>
<comment type="similarity">
    <text evidence="1">Belongs to the peptidase M16 family.</text>
</comment>
<dbReference type="EMBL" id="AP019769">
    <property type="protein sequence ID" value="BBL45460.1"/>
    <property type="molecule type" value="Genomic_DNA"/>
</dbReference>
<dbReference type="AlphaFoldDB" id="A0A915WSM1"/>
<dbReference type="GeneID" id="74568243"/>
<evidence type="ECO:0000259" key="6">
    <source>
        <dbReference type="Pfam" id="PF00675"/>
    </source>
</evidence>
<dbReference type="PANTHER" id="PTHR43690">
    <property type="entry name" value="NARDILYSIN"/>
    <property type="match status" value="1"/>
</dbReference>
<dbReference type="GO" id="GO:0008237">
    <property type="term" value="F:metallopeptidase activity"/>
    <property type="evidence" value="ECO:0007669"/>
    <property type="project" value="UniProtKB-KW"/>
</dbReference>
<accession>A0A915WSM1</accession>
<dbReference type="SUPFAM" id="SSF63411">
    <property type="entry name" value="LuxS/MPP-like metallohydrolase"/>
    <property type="match status" value="2"/>
</dbReference>
<feature type="domain" description="Peptidase M16 C-terminal" evidence="7">
    <location>
        <begin position="164"/>
        <end position="329"/>
    </location>
</feature>
<dbReference type="Gene3D" id="3.30.830.10">
    <property type="entry name" value="Metalloenzyme, LuxS/M16 peptidase-like"/>
    <property type="match status" value="2"/>
</dbReference>
<dbReference type="Pfam" id="PF05193">
    <property type="entry name" value="Peptidase_M16_C"/>
    <property type="match status" value="1"/>
</dbReference>
<evidence type="ECO:0000256" key="3">
    <source>
        <dbReference type="ARBA" id="ARBA00022801"/>
    </source>
</evidence>
<dbReference type="GO" id="GO:0046872">
    <property type="term" value="F:metal ion binding"/>
    <property type="evidence" value="ECO:0007669"/>
    <property type="project" value="InterPro"/>
</dbReference>
<keyword evidence="9" id="KW-1185">Reference proteome</keyword>
<reference evidence="9" key="1">
    <citation type="journal article" date="2022" name="Int. J. Syst. Evol. Microbiol.">
        <title>Nanobdella aerobiophila gen. nov., sp. nov., a thermoacidophilic, obligate ectosymbiotic archaeon, and proposal of Nanobdellaceae fam. nov., Nanobdellales ord. nov. and Nanobdellia class. nov.</title>
        <authorList>
            <person name="Kato S."/>
            <person name="Ogasawara A."/>
            <person name="Itoh T."/>
            <person name="Sakai H.D."/>
            <person name="Shimizu M."/>
            <person name="Yuki M."/>
            <person name="Kaneko M."/>
            <person name="Takashina T."/>
            <person name="Ohkuma M."/>
        </authorList>
    </citation>
    <scope>NUCLEOTIDE SEQUENCE [LARGE SCALE GENOMIC DNA]</scope>
    <source>
        <strain evidence="9">MJ1</strain>
    </source>
</reference>
<evidence type="ECO:0000313" key="8">
    <source>
        <dbReference type="EMBL" id="BBL45460.1"/>
    </source>
</evidence>
<keyword evidence="3" id="KW-0378">Hydrolase</keyword>
<dbReference type="InterPro" id="IPR011249">
    <property type="entry name" value="Metalloenz_LuxS/M16"/>
</dbReference>
<evidence type="ECO:0000256" key="2">
    <source>
        <dbReference type="ARBA" id="ARBA00022670"/>
    </source>
</evidence>
<name>A0A915WSM1_9ARCH</name>
<dbReference type="InterPro" id="IPR007863">
    <property type="entry name" value="Peptidase_M16_C"/>
</dbReference>
<sequence>MDVEYLKNDIPIYKIPIDSSDSIGICITFKVGSIYEEKDKRGISHLLEHMMFRSNDKYTANQVDEGLELNGGLSNAFTFFDSTSYLVETIQEGFDKSLDILYHSIINRKYRIDEFEKERLIVLSEIERYENDPESLLNFISNRALFGDSDLGDPVGGTRETILNINKEDIEDFKEKYYNPDNMIIIVEGRFSENHINKIKEYFNNIEGNSDNKKTPTIDKPRDIKLYMDNIKGQIYFSLVNRYNINDYIYLSALSDILSGGASSKLFQIFRNKYGIGYHQSLSVYTLYNNSVLSLEIPSFDKEKENILPEAIDYLINNYEDYIDQEYVNGRINRSNFIYSTKIKNNIFLRLSTEVEYILKFGKNLEEIRKEIINIEKNYIKIEKYLKELKNGKNIFIYPR</sequence>
<dbReference type="Proteomes" id="UP001055553">
    <property type="component" value="Chromosome"/>
</dbReference>
<feature type="domain" description="Peptidase M16 N-terminal" evidence="6">
    <location>
        <begin position="22"/>
        <end position="155"/>
    </location>
</feature>
<dbReference type="KEGG" id="naer:MJ1_0292"/>
<dbReference type="GO" id="GO:0006508">
    <property type="term" value="P:proteolysis"/>
    <property type="evidence" value="ECO:0007669"/>
    <property type="project" value="UniProtKB-KW"/>
</dbReference>
<gene>
    <name evidence="8" type="ORF">MJ1_0292</name>
</gene>
<dbReference type="InterPro" id="IPR011765">
    <property type="entry name" value="Pept_M16_N"/>
</dbReference>
<dbReference type="InterPro" id="IPR050626">
    <property type="entry name" value="Peptidase_M16"/>
</dbReference>
<evidence type="ECO:0000256" key="1">
    <source>
        <dbReference type="ARBA" id="ARBA00007261"/>
    </source>
</evidence>
<dbReference type="RefSeq" id="WP_258393491.1">
    <property type="nucleotide sequence ID" value="NZ_AP019769.1"/>
</dbReference>
<evidence type="ECO:0000256" key="4">
    <source>
        <dbReference type="ARBA" id="ARBA00022833"/>
    </source>
</evidence>
<evidence type="ECO:0000256" key="5">
    <source>
        <dbReference type="ARBA" id="ARBA00023049"/>
    </source>
</evidence>
<keyword evidence="4" id="KW-0862">Zinc</keyword>
<keyword evidence="2" id="KW-0645">Protease</keyword>
<proteinExistence type="inferred from homology"/>
<evidence type="ECO:0000259" key="7">
    <source>
        <dbReference type="Pfam" id="PF05193"/>
    </source>
</evidence>
<evidence type="ECO:0000313" key="9">
    <source>
        <dbReference type="Proteomes" id="UP001055553"/>
    </source>
</evidence>
<dbReference type="Pfam" id="PF00675">
    <property type="entry name" value="Peptidase_M16"/>
    <property type="match status" value="1"/>
</dbReference>